<accession>A0A133UHZ0</accession>
<name>A0A133UHZ0_9EURY</name>
<feature type="non-terminal residue" evidence="2">
    <location>
        <position position="73"/>
    </location>
</feature>
<organism evidence="2 3">
    <name type="scientific">candidate division MSBL1 archaeon SCGC-AAA259E22</name>
    <dbReference type="NCBI Taxonomy" id="1698265"/>
    <lineage>
        <taxon>Archaea</taxon>
        <taxon>Methanobacteriati</taxon>
        <taxon>Methanobacteriota</taxon>
        <taxon>candidate division MSBL1</taxon>
    </lineage>
</organism>
<evidence type="ECO:0000313" key="3">
    <source>
        <dbReference type="Proteomes" id="UP000070657"/>
    </source>
</evidence>
<dbReference type="AlphaFoldDB" id="A0A133UHZ0"/>
<proteinExistence type="predicted"/>
<keyword evidence="3" id="KW-1185">Reference proteome</keyword>
<keyword evidence="1" id="KW-0812">Transmembrane</keyword>
<comment type="caution">
    <text evidence="2">The sequence shown here is derived from an EMBL/GenBank/DDBJ whole genome shotgun (WGS) entry which is preliminary data.</text>
</comment>
<feature type="transmembrane region" description="Helical" evidence="1">
    <location>
        <begin position="6"/>
        <end position="30"/>
    </location>
</feature>
<reference evidence="2 3" key="1">
    <citation type="journal article" date="2016" name="Sci. Rep.">
        <title>Metabolic traits of an uncultured archaeal lineage -MSBL1- from brine pools of the Red Sea.</title>
        <authorList>
            <person name="Mwirichia R."/>
            <person name="Alam I."/>
            <person name="Rashid M."/>
            <person name="Vinu M."/>
            <person name="Ba-Alawi W."/>
            <person name="Anthony Kamau A."/>
            <person name="Kamanda Ngugi D."/>
            <person name="Goker M."/>
            <person name="Klenk H.P."/>
            <person name="Bajic V."/>
            <person name="Stingl U."/>
        </authorList>
    </citation>
    <scope>NUCLEOTIDE SEQUENCE [LARGE SCALE GENOMIC DNA]</scope>
    <source>
        <strain evidence="2">SCGC-AAA259E22</strain>
    </source>
</reference>
<sequence length="73" mass="7558">MNRKGISTVAVVVIVVVAVVVAAVGTYFALREEKEPANLGVADIDVPQVQQGETATVEVLITNSGGKEGSKSF</sequence>
<keyword evidence="1" id="KW-0472">Membrane</keyword>
<gene>
    <name evidence="2" type="ORF">AKJ66_00780</name>
</gene>
<dbReference type="EMBL" id="LHXP01000005">
    <property type="protein sequence ID" value="KXA93853.1"/>
    <property type="molecule type" value="Genomic_DNA"/>
</dbReference>
<protein>
    <submittedName>
        <fullName evidence="2">Uncharacterized protein</fullName>
    </submittedName>
</protein>
<keyword evidence="1" id="KW-1133">Transmembrane helix</keyword>
<evidence type="ECO:0000256" key="1">
    <source>
        <dbReference type="SAM" id="Phobius"/>
    </source>
</evidence>
<dbReference type="Proteomes" id="UP000070657">
    <property type="component" value="Unassembled WGS sequence"/>
</dbReference>
<evidence type="ECO:0000313" key="2">
    <source>
        <dbReference type="EMBL" id="KXA93853.1"/>
    </source>
</evidence>